<dbReference type="GO" id="GO:0032466">
    <property type="term" value="P:negative regulation of cytokinesis"/>
    <property type="evidence" value="ECO:0007669"/>
    <property type="project" value="Ensembl"/>
</dbReference>
<dbReference type="Ensembl" id="ENSVURT00010005309.1">
    <property type="protein sequence ID" value="ENSVURP00010004675.1"/>
    <property type="gene ID" value="ENSVURG00010003709.1"/>
</dbReference>
<evidence type="ECO:0000313" key="15">
    <source>
        <dbReference type="Proteomes" id="UP000314987"/>
    </source>
</evidence>
<accession>A0A4X2K662</accession>
<dbReference type="GO" id="GO:0005730">
    <property type="term" value="C:nucleolus"/>
    <property type="evidence" value="ECO:0007669"/>
    <property type="project" value="Ensembl"/>
</dbReference>
<dbReference type="InterPro" id="IPR003316">
    <property type="entry name" value="E2F_WHTH_DNA-bd_dom"/>
</dbReference>
<feature type="domain" description="E2F/DP family winged-helix DNA-binding" evidence="13">
    <location>
        <begin position="260"/>
        <end position="346"/>
    </location>
</feature>
<dbReference type="GO" id="GO:0060718">
    <property type="term" value="P:chorionic trophoblast cell differentiation"/>
    <property type="evidence" value="ECO:0007669"/>
    <property type="project" value="Ensembl"/>
</dbReference>
<evidence type="ECO:0000256" key="5">
    <source>
        <dbReference type="ARBA" id="ARBA00023125"/>
    </source>
</evidence>
<keyword evidence="8 11" id="KW-0539">Nucleus</keyword>
<feature type="domain" description="E2F/DP family winged-helix DNA-binding" evidence="13">
    <location>
        <begin position="113"/>
        <end position="182"/>
    </location>
</feature>
<keyword evidence="15" id="KW-1185">Reference proteome</keyword>
<dbReference type="GO" id="GO:0048144">
    <property type="term" value="P:fibroblast proliferation"/>
    <property type="evidence" value="ECO:0007669"/>
    <property type="project" value="Ensembl"/>
</dbReference>
<evidence type="ECO:0000256" key="9">
    <source>
        <dbReference type="ARBA" id="ARBA00023306"/>
    </source>
</evidence>
<dbReference type="InterPro" id="IPR015633">
    <property type="entry name" value="E2F"/>
</dbReference>
<reference evidence="15" key="1">
    <citation type="submission" date="2018-12" db="EMBL/GenBank/DDBJ databases">
        <authorList>
            <person name="Yazar S."/>
        </authorList>
    </citation>
    <scope>NUCLEOTIDE SEQUENCE [LARGE SCALE GENOMIC DNA]</scope>
</reference>
<dbReference type="Gene3D" id="1.10.10.10">
    <property type="entry name" value="Winged helix-like DNA-binding domain superfamily/Winged helix DNA-binding domain"/>
    <property type="match status" value="2"/>
</dbReference>
<evidence type="ECO:0000256" key="3">
    <source>
        <dbReference type="ARBA" id="ARBA00022491"/>
    </source>
</evidence>
<dbReference type="GeneID" id="114036178"/>
<dbReference type="GO" id="GO:0000978">
    <property type="term" value="F:RNA polymerase II cis-regulatory region sequence-specific DNA binding"/>
    <property type="evidence" value="ECO:0007669"/>
    <property type="project" value="Ensembl"/>
</dbReference>
<feature type="region of interest" description="Disordered" evidence="12">
    <location>
        <begin position="553"/>
        <end position="628"/>
    </location>
</feature>
<dbReference type="GO" id="GO:0070365">
    <property type="term" value="P:hepatocyte differentiation"/>
    <property type="evidence" value="ECO:0007669"/>
    <property type="project" value="Ensembl"/>
</dbReference>
<feature type="region of interest" description="Disordered" evidence="12">
    <location>
        <begin position="408"/>
        <end position="429"/>
    </location>
</feature>
<dbReference type="GO" id="GO:0060707">
    <property type="term" value="P:trophoblast giant cell differentiation"/>
    <property type="evidence" value="ECO:0007669"/>
    <property type="project" value="Ensembl"/>
</dbReference>
<dbReference type="OrthoDB" id="5318at2759"/>
<comment type="similarity">
    <text evidence="2 11">Belongs to the E2F/DP family.</text>
</comment>
<dbReference type="GO" id="GO:0005654">
    <property type="term" value="C:nucleoplasm"/>
    <property type="evidence" value="ECO:0007669"/>
    <property type="project" value="Ensembl"/>
</dbReference>
<dbReference type="PANTHER" id="PTHR12081">
    <property type="entry name" value="TRANSCRIPTION FACTOR E2F"/>
    <property type="match status" value="1"/>
</dbReference>
<dbReference type="GO" id="GO:0042802">
    <property type="term" value="F:identical protein binding"/>
    <property type="evidence" value="ECO:0007669"/>
    <property type="project" value="Ensembl"/>
</dbReference>
<dbReference type="PANTHER" id="PTHR12081:SF40">
    <property type="entry name" value="TRANSCRIPTION FACTOR E2F8"/>
    <property type="match status" value="1"/>
</dbReference>
<name>A0A4X2K662_VOMUR</name>
<evidence type="ECO:0000256" key="1">
    <source>
        <dbReference type="ARBA" id="ARBA00004123"/>
    </source>
</evidence>
<reference evidence="14" key="3">
    <citation type="submission" date="2025-09" db="UniProtKB">
        <authorList>
            <consortium name="Ensembl"/>
        </authorList>
    </citation>
    <scope>IDENTIFICATION</scope>
</reference>
<feature type="region of interest" description="Disordered" evidence="12">
    <location>
        <begin position="775"/>
        <end position="802"/>
    </location>
</feature>
<evidence type="ECO:0000256" key="7">
    <source>
        <dbReference type="ARBA" id="ARBA00023163"/>
    </source>
</evidence>
<dbReference type="GO" id="GO:0045944">
    <property type="term" value="P:positive regulation of transcription by RNA polymerase II"/>
    <property type="evidence" value="ECO:0007669"/>
    <property type="project" value="Ensembl"/>
</dbReference>
<dbReference type="SMART" id="SM01372">
    <property type="entry name" value="E2F_TDP"/>
    <property type="match status" value="2"/>
</dbReference>
<feature type="compositionally biased region" description="Basic and acidic residues" evidence="12">
    <location>
        <begin position="603"/>
        <end position="614"/>
    </location>
</feature>
<dbReference type="InterPro" id="IPR036388">
    <property type="entry name" value="WH-like_DNA-bd_sf"/>
</dbReference>
<dbReference type="SUPFAM" id="SSF46785">
    <property type="entry name" value="Winged helix' DNA-binding domain"/>
    <property type="match status" value="2"/>
</dbReference>
<feature type="compositionally biased region" description="Polar residues" evidence="12">
    <location>
        <begin position="412"/>
        <end position="428"/>
    </location>
</feature>
<sequence length="878" mass="95842">MENEKENHFFEPQRRILIKTPQKESATPNSVLAEIQPNFGPLTTPTKPKEISPGEPWTPTANLKMLISAASPEIRNRDQKRGLSDNRSGILEAKDCLHEHLSGDEYEKSQPSRKEKSLGLLCHKFLARYPNYPNPAVNNDICLDEVAEELNVERRRIYDIVNVLESLHMVSRLAKNRYTWHGRHNLNKTLGTLKNVGMENKYAEQIMMIKKREYEQEFDFNSDKNEEAAVKSNSGQNGHSDMCFVELPGVEFRAASVNSRKDKSLRVMSQKFVMLFLVSTPQIVSLEVAAKILIGEDHVEDLDKSKFKTKIRRLYDIANVLSSLELIKKVHVTEERGRKPAFKWTGPEICTNSTVLSPVTSFDSSDLEPPQSSKEQCAKNLFSTTGKPNFTRHPSLIKLVKSIENDRRKISSAPSSPIKTNKAESSLKSAPFPSKMAQLAAICKMQLEEQSSELKKKVKMQLTRPTVHCESLDFVANAEPKRTTSSSQTPPLIQPLGVLPLIHSPLSSAVPVIVPHAHSGTSYAIYLHPSQAQTVTAQNLNSAVHTVPCANVTGTKSAPDHTNPHLLTTKTTTEKVPSDVVKADVPTKPGKALPTSEGQTSRNQERDSAAERCLKRQNVPEDGGSKKKLKEDLKGLENVPATLFPSGYLIPLTQCPSLGTESILSHKENAGSCSPNNRIYNSPITGVIPVTTSDLTAVNFPTFHVTPLKLMVSPTSVGTVPVVNSPSLPSSSHSIPVQNPSSAIVNFTLQHLGLISPGVQVSANAGAGSVPVSPRIEPISTPSENTSVQQGKVTKHESPVPGRGQLNGQSITGAAGQQPVPVTPKGSQLVTENFFRTPGGPTKLVASTCDDLDGAHNTSVGSLFVPQRKLKVSTEDGH</sequence>
<dbReference type="GO" id="GO:0033301">
    <property type="term" value="P:cell cycle comprising mitosis without cytokinesis"/>
    <property type="evidence" value="ECO:0007669"/>
    <property type="project" value="Ensembl"/>
</dbReference>
<dbReference type="AlphaFoldDB" id="A0A4X2K662"/>
<evidence type="ECO:0000256" key="4">
    <source>
        <dbReference type="ARBA" id="ARBA00023015"/>
    </source>
</evidence>
<feature type="region of interest" description="Disordered" evidence="12">
    <location>
        <begin position="20"/>
        <end position="57"/>
    </location>
</feature>
<gene>
    <name evidence="14" type="primary">E2F8</name>
</gene>
<keyword evidence="9" id="KW-0131">Cell cycle</keyword>
<organism evidence="14 15">
    <name type="scientific">Vombatus ursinus</name>
    <name type="common">Common wombat</name>
    <dbReference type="NCBI Taxonomy" id="29139"/>
    <lineage>
        <taxon>Eukaryota</taxon>
        <taxon>Metazoa</taxon>
        <taxon>Chordata</taxon>
        <taxon>Craniata</taxon>
        <taxon>Vertebrata</taxon>
        <taxon>Euteleostomi</taxon>
        <taxon>Mammalia</taxon>
        <taxon>Metatheria</taxon>
        <taxon>Diprotodontia</taxon>
        <taxon>Vombatidae</taxon>
        <taxon>Vombatus</taxon>
    </lineage>
</organism>
<dbReference type="CTD" id="79733"/>
<feature type="compositionally biased region" description="Polar residues" evidence="12">
    <location>
        <begin position="780"/>
        <end position="792"/>
    </location>
</feature>
<dbReference type="STRING" id="29139.ENSVURP00010004675"/>
<dbReference type="GO" id="GO:0002040">
    <property type="term" value="P:sprouting angiogenesis"/>
    <property type="evidence" value="ECO:0007669"/>
    <property type="project" value="Ensembl"/>
</dbReference>
<proteinExistence type="inferred from homology"/>
<keyword evidence="4 11" id="KW-0805">Transcription regulation</keyword>
<dbReference type="OMA" id="EMQMKCA"/>
<evidence type="ECO:0000256" key="11">
    <source>
        <dbReference type="RuleBase" id="RU003796"/>
    </source>
</evidence>
<dbReference type="RefSeq" id="XP_027708398.1">
    <property type="nucleotide sequence ID" value="XM_027852597.1"/>
</dbReference>
<evidence type="ECO:0000313" key="14">
    <source>
        <dbReference type="Ensembl" id="ENSVURP00010004675.1"/>
    </source>
</evidence>
<dbReference type="Proteomes" id="UP000314987">
    <property type="component" value="Unassembled WGS sequence"/>
</dbReference>
<evidence type="ECO:0000256" key="2">
    <source>
        <dbReference type="ARBA" id="ARBA00010940"/>
    </source>
</evidence>
<evidence type="ECO:0000256" key="8">
    <source>
        <dbReference type="ARBA" id="ARBA00023242"/>
    </source>
</evidence>
<evidence type="ECO:0000259" key="13">
    <source>
        <dbReference type="SMART" id="SM01372"/>
    </source>
</evidence>
<reference evidence="14" key="2">
    <citation type="submission" date="2025-08" db="UniProtKB">
        <authorList>
            <consortium name="Ensembl"/>
        </authorList>
    </citation>
    <scope>IDENTIFICATION</scope>
</reference>
<dbReference type="InterPro" id="IPR036390">
    <property type="entry name" value="WH_DNA-bd_sf"/>
</dbReference>
<keyword evidence="5 11" id="KW-0238">DNA-binding</keyword>
<dbReference type="Pfam" id="PF02319">
    <property type="entry name" value="WHD_E2F_TDP"/>
    <property type="match status" value="2"/>
</dbReference>
<evidence type="ECO:0000256" key="10">
    <source>
        <dbReference type="ARBA" id="ARBA00039673"/>
    </source>
</evidence>
<keyword evidence="7 11" id="KW-0804">Transcription</keyword>
<protein>
    <recommendedName>
        <fullName evidence="10">Transcription factor E2F8</fullName>
    </recommendedName>
</protein>
<dbReference type="GO" id="GO:0090575">
    <property type="term" value="C:RNA polymerase II transcription regulator complex"/>
    <property type="evidence" value="ECO:0007669"/>
    <property type="project" value="TreeGrafter"/>
</dbReference>
<evidence type="ECO:0000256" key="12">
    <source>
        <dbReference type="SAM" id="MobiDB-lite"/>
    </source>
</evidence>
<keyword evidence="3" id="KW-0678">Repressor</keyword>
<dbReference type="GO" id="GO:0005829">
    <property type="term" value="C:cytosol"/>
    <property type="evidence" value="ECO:0007669"/>
    <property type="project" value="Ensembl"/>
</dbReference>
<comment type="subcellular location">
    <subcellularLocation>
        <location evidence="1 11">Nucleus</location>
    </subcellularLocation>
</comment>
<dbReference type="GO" id="GO:0001227">
    <property type="term" value="F:DNA-binding transcription repressor activity, RNA polymerase II-specific"/>
    <property type="evidence" value="ECO:0007669"/>
    <property type="project" value="Ensembl"/>
</dbReference>
<dbReference type="FunFam" id="1.10.10.10:FF:000073">
    <property type="entry name" value="E2F transcription factor 8"/>
    <property type="match status" value="1"/>
</dbReference>
<dbReference type="GO" id="GO:0032877">
    <property type="term" value="P:positive regulation of DNA endoreduplication"/>
    <property type="evidence" value="ECO:0007669"/>
    <property type="project" value="Ensembl"/>
</dbReference>
<dbReference type="FunFam" id="1.10.10.10:FF:000100">
    <property type="entry name" value="E2F transcription factor 8"/>
    <property type="match status" value="1"/>
</dbReference>
<evidence type="ECO:0000256" key="6">
    <source>
        <dbReference type="ARBA" id="ARBA00023159"/>
    </source>
</evidence>
<dbReference type="GeneTree" id="ENSGT00940000158651"/>
<keyword evidence="6" id="KW-0010">Activator</keyword>